<accession>A0A9X2HDD2</accession>
<dbReference type="Pfam" id="PF12728">
    <property type="entry name" value="HTH_17"/>
    <property type="match status" value="1"/>
</dbReference>
<evidence type="ECO:0000313" key="3">
    <source>
        <dbReference type="Proteomes" id="UP001139502"/>
    </source>
</evidence>
<dbReference type="RefSeq" id="WP_254164709.1">
    <property type="nucleotide sequence ID" value="NZ_JANAFB010000003.1"/>
</dbReference>
<dbReference type="Proteomes" id="UP001139502">
    <property type="component" value="Unassembled WGS sequence"/>
</dbReference>
<organism evidence="2 3">
    <name type="scientific">Rothia santali</name>
    <dbReference type="NCBI Taxonomy" id="2949643"/>
    <lineage>
        <taxon>Bacteria</taxon>
        <taxon>Bacillati</taxon>
        <taxon>Actinomycetota</taxon>
        <taxon>Actinomycetes</taxon>
        <taxon>Micrococcales</taxon>
        <taxon>Micrococcaceae</taxon>
        <taxon>Rothia</taxon>
    </lineage>
</organism>
<dbReference type="InterPro" id="IPR041657">
    <property type="entry name" value="HTH_17"/>
</dbReference>
<comment type="caution">
    <text evidence="2">The sequence shown here is derived from an EMBL/GenBank/DDBJ whole genome shotgun (WGS) entry which is preliminary data.</text>
</comment>
<name>A0A9X2HDD2_9MICC</name>
<proteinExistence type="predicted"/>
<gene>
    <name evidence="2" type="ORF">NBM05_01835</name>
</gene>
<dbReference type="EMBL" id="JANAFB010000003">
    <property type="protein sequence ID" value="MCP3424802.1"/>
    <property type="molecule type" value="Genomic_DNA"/>
</dbReference>
<protein>
    <submittedName>
        <fullName evidence="2">Helix-turn-helix domain-containing protein</fullName>
    </submittedName>
</protein>
<feature type="domain" description="Helix-turn-helix" evidence="1">
    <location>
        <begin position="48"/>
        <end position="95"/>
    </location>
</feature>
<dbReference type="SUPFAM" id="SSF46955">
    <property type="entry name" value="Putative DNA-binding domain"/>
    <property type="match status" value="1"/>
</dbReference>
<dbReference type="InterPro" id="IPR009061">
    <property type="entry name" value="DNA-bd_dom_put_sf"/>
</dbReference>
<evidence type="ECO:0000259" key="1">
    <source>
        <dbReference type="Pfam" id="PF12728"/>
    </source>
</evidence>
<sequence>MSRAYAGLRRDVSAVGIRTFHLARKDLEHPMITSVSSDSSHATPGAALSVDGAAAYLGVSKSALDTWRTRGQGPRYSRLGRRIVYRIAALDEFLLESEQRR</sequence>
<reference evidence="2" key="1">
    <citation type="submission" date="2022-06" db="EMBL/GenBank/DDBJ databases">
        <title>Rothia sp. isolated from sandalwood seedling.</title>
        <authorList>
            <person name="Tuikhar N."/>
            <person name="Kirdat K."/>
            <person name="Thorat V."/>
            <person name="Swetha P."/>
            <person name="Padma S."/>
            <person name="Sundararaj R."/>
            <person name="Yadav A."/>
        </authorList>
    </citation>
    <scope>NUCLEOTIDE SEQUENCE</scope>
    <source>
        <strain evidence="2">AR01</strain>
    </source>
</reference>
<keyword evidence="3" id="KW-1185">Reference proteome</keyword>
<dbReference type="AlphaFoldDB" id="A0A9X2HDD2"/>
<evidence type="ECO:0000313" key="2">
    <source>
        <dbReference type="EMBL" id="MCP3424802.1"/>
    </source>
</evidence>